<name>A0A132BZ95_9RHOB</name>
<gene>
    <name evidence="1" type="ORF">TRIHO_14280</name>
</gene>
<evidence type="ECO:0000313" key="2">
    <source>
        <dbReference type="Proteomes" id="UP000068382"/>
    </source>
</evidence>
<dbReference type="Proteomes" id="UP000068382">
    <property type="component" value="Unassembled WGS sequence"/>
</dbReference>
<accession>A0A132BZ95</accession>
<organism evidence="1 2">
    <name type="scientific">Tritonibacter horizontis</name>
    <dbReference type="NCBI Taxonomy" id="1768241"/>
    <lineage>
        <taxon>Bacteria</taxon>
        <taxon>Pseudomonadati</taxon>
        <taxon>Pseudomonadota</taxon>
        <taxon>Alphaproteobacteria</taxon>
        <taxon>Rhodobacterales</taxon>
        <taxon>Paracoccaceae</taxon>
        <taxon>Tritonibacter</taxon>
    </lineage>
</organism>
<protein>
    <submittedName>
        <fullName evidence="1">Uncharacterized protein</fullName>
    </submittedName>
</protein>
<dbReference type="AlphaFoldDB" id="A0A132BZ95"/>
<proteinExistence type="predicted"/>
<comment type="caution">
    <text evidence="1">The sequence shown here is derived from an EMBL/GenBank/DDBJ whole genome shotgun (WGS) entry which is preliminary data.</text>
</comment>
<keyword evidence="2" id="KW-1185">Reference proteome</keyword>
<reference evidence="1 2" key="1">
    <citation type="submission" date="2015-12" db="EMBL/GenBank/DDBJ databases">
        <title>Genome sequence of the marine Rhodobacteraceae strain O3.65, Candidatus Tritonibacter horizontis.</title>
        <authorList>
            <person name="Poehlein A."/>
            <person name="Giebel H.A."/>
            <person name="Voget S."/>
            <person name="Brinkhoff T."/>
        </authorList>
    </citation>
    <scope>NUCLEOTIDE SEQUENCE [LARGE SCALE GENOMIC DNA]</scope>
    <source>
        <strain evidence="1 2">O3.65</strain>
    </source>
</reference>
<evidence type="ECO:0000313" key="1">
    <source>
        <dbReference type="EMBL" id="KUP93698.1"/>
    </source>
</evidence>
<dbReference type="EMBL" id="LPUY01000047">
    <property type="protein sequence ID" value="KUP93698.1"/>
    <property type="molecule type" value="Genomic_DNA"/>
</dbReference>
<sequence>MEGRKIREVAVGDGAGADALGLVAGVLAEVMRLGRDPLANHLHAFRCGGVHNLGAEGLQFFERVAKERHDHVMLAEALALGLEIIGGDVEGFQEREGCVLAGLHLALLPLDAARHEVRIDRREGMRDDHVDRQVQHVEHGAGSGLRVFSDGETLAVAVSHDAFGKLEMVSVKRHAGIGNVEGQKAVGVCRVKR</sequence>